<dbReference type="InterPro" id="IPR023252">
    <property type="entry name" value="Aurora_borealis_protein"/>
</dbReference>
<dbReference type="EMBL" id="JAACXV010014356">
    <property type="protein sequence ID" value="KAF7267991.1"/>
    <property type="molecule type" value="Genomic_DNA"/>
</dbReference>
<dbReference type="OrthoDB" id="10020858at2759"/>
<evidence type="ECO:0000256" key="4">
    <source>
        <dbReference type="ARBA" id="ARBA00022776"/>
    </source>
</evidence>
<dbReference type="PANTHER" id="PTHR14728:SF2">
    <property type="entry name" value="PROTEIN AURORA BOREALIS"/>
    <property type="match status" value="1"/>
</dbReference>
<comment type="caution">
    <text evidence="6">The sequence shown here is derived from an EMBL/GenBank/DDBJ whole genome shotgun (WGS) entry which is preliminary data.</text>
</comment>
<dbReference type="GO" id="GO:0051301">
    <property type="term" value="P:cell division"/>
    <property type="evidence" value="ECO:0007669"/>
    <property type="project" value="UniProtKB-KW"/>
</dbReference>
<accession>A0A834M4T2</accession>
<keyword evidence="5" id="KW-0131">Cell cycle</keyword>
<evidence type="ECO:0000256" key="5">
    <source>
        <dbReference type="ARBA" id="ARBA00023306"/>
    </source>
</evidence>
<dbReference type="GO" id="GO:0019901">
    <property type="term" value="F:protein kinase binding"/>
    <property type="evidence" value="ECO:0007669"/>
    <property type="project" value="TreeGrafter"/>
</dbReference>
<dbReference type="PANTHER" id="PTHR14728">
    <property type="entry name" value="PROTEIN AURORA BOREALIS"/>
    <property type="match status" value="1"/>
</dbReference>
<keyword evidence="7" id="KW-1185">Reference proteome</keyword>
<dbReference type="GO" id="GO:0005737">
    <property type="term" value="C:cytoplasm"/>
    <property type="evidence" value="ECO:0007669"/>
    <property type="project" value="TreeGrafter"/>
</dbReference>
<keyword evidence="4" id="KW-0498">Mitosis</keyword>
<evidence type="ECO:0000256" key="3">
    <source>
        <dbReference type="ARBA" id="ARBA00022618"/>
    </source>
</evidence>
<gene>
    <name evidence="6" type="ORF">GWI33_018835</name>
</gene>
<sequence length="452" mass="51022">MDFKHLTDKSDKHMTPKSEVRIFGKKISNAIVPTDSPFRNLPNFSTPPSRFAKIINPFDSHLIERLHLPTFSPNVFAQNSTPKTEQKFKWTIEDISSLKPADIDETTISQHVFSHDDPHIESVVQQKIESFFNEREIVPSPVIVKTNKVPLIEDCNTTEITPQKISLSRTCEVTTQTILSLPPVLPVELEEALKPYLTQSDSTEENHDNSLKNSSLYRKLFEFEDEPSELMQSMQDDVQSVISSPALSTGFSPLSFSPADKGFGSPFDMPELRDCNISPISKNSPQKTRLSRSACRLNFSTENMSVDASLLVPDIVNQSTNTCLERSTVSKESQSMSAEFCLESTVNWSMEYKHVSLCSPSTTESRMDVSNSNTPHSKLFTGQRKRLSESFKFEENESQYGQSSEVPTQNRNKIFRNDATDAGYYTQEFGECSNYSNVFASTPSKRNQQIDI</sequence>
<dbReference type="PRINTS" id="PR02038">
    <property type="entry name" value="AURORABORA"/>
</dbReference>
<protein>
    <recommendedName>
        <fullName evidence="2">Protein aurora borealis</fullName>
    </recommendedName>
</protein>
<dbReference type="GO" id="GO:0005634">
    <property type="term" value="C:nucleus"/>
    <property type="evidence" value="ECO:0007669"/>
    <property type="project" value="TreeGrafter"/>
</dbReference>
<dbReference type="GO" id="GO:0007088">
    <property type="term" value="P:regulation of mitotic nuclear division"/>
    <property type="evidence" value="ECO:0007669"/>
    <property type="project" value="TreeGrafter"/>
</dbReference>
<dbReference type="Proteomes" id="UP000625711">
    <property type="component" value="Unassembled WGS sequence"/>
</dbReference>
<dbReference type="Pfam" id="PF15280">
    <property type="entry name" value="BORA_N"/>
    <property type="match status" value="1"/>
</dbReference>
<evidence type="ECO:0000256" key="2">
    <source>
        <dbReference type="ARBA" id="ARBA00020055"/>
    </source>
</evidence>
<evidence type="ECO:0000313" key="6">
    <source>
        <dbReference type="EMBL" id="KAF7267991.1"/>
    </source>
</evidence>
<keyword evidence="3" id="KW-0132">Cell division</keyword>
<reference evidence="6" key="1">
    <citation type="submission" date="2020-08" db="EMBL/GenBank/DDBJ databases">
        <title>Genome sequencing and assembly of the red palm weevil Rhynchophorus ferrugineus.</title>
        <authorList>
            <person name="Dias G.B."/>
            <person name="Bergman C.M."/>
            <person name="Manee M."/>
        </authorList>
    </citation>
    <scope>NUCLEOTIDE SEQUENCE</scope>
    <source>
        <strain evidence="6">AA-2017</strain>
        <tissue evidence="6">Whole larva</tissue>
    </source>
</reference>
<dbReference type="GO" id="GO:0060236">
    <property type="term" value="P:regulation of mitotic spindle organization"/>
    <property type="evidence" value="ECO:0007669"/>
    <property type="project" value="TreeGrafter"/>
</dbReference>
<proteinExistence type="inferred from homology"/>
<comment type="similarity">
    <text evidence="1">Belongs to the BORA family.</text>
</comment>
<name>A0A834M4T2_RHYFE</name>
<evidence type="ECO:0000256" key="1">
    <source>
        <dbReference type="ARBA" id="ARBA00010963"/>
    </source>
</evidence>
<evidence type="ECO:0000313" key="7">
    <source>
        <dbReference type="Proteomes" id="UP000625711"/>
    </source>
</evidence>
<dbReference type="AlphaFoldDB" id="A0A834M4T2"/>
<organism evidence="6 7">
    <name type="scientific">Rhynchophorus ferrugineus</name>
    <name type="common">Red palm weevil</name>
    <name type="synonym">Curculio ferrugineus</name>
    <dbReference type="NCBI Taxonomy" id="354439"/>
    <lineage>
        <taxon>Eukaryota</taxon>
        <taxon>Metazoa</taxon>
        <taxon>Ecdysozoa</taxon>
        <taxon>Arthropoda</taxon>
        <taxon>Hexapoda</taxon>
        <taxon>Insecta</taxon>
        <taxon>Pterygota</taxon>
        <taxon>Neoptera</taxon>
        <taxon>Endopterygota</taxon>
        <taxon>Coleoptera</taxon>
        <taxon>Polyphaga</taxon>
        <taxon>Cucujiformia</taxon>
        <taxon>Curculionidae</taxon>
        <taxon>Dryophthorinae</taxon>
        <taxon>Rhynchophorus</taxon>
    </lineage>
</organism>